<dbReference type="Proteomes" id="UP000540556">
    <property type="component" value="Unassembled WGS sequence"/>
</dbReference>
<dbReference type="InterPro" id="IPR016181">
    <property type="entry name" value="Acyl_CoA_acyltransferase"/>
</dbReference>
<evidence type="ECO:0000259" key="1">
    <source>
        <dbReference type="PROSITE" id="PS51186"/>
    </source>
</evidence>
<evidence type="ECO:0000313" key="3">
    <source>
        <dbReference type="Proteomes" id="UP000540556"/>
    </source>
</evidence>
<comment type="caution">
    <text evidence="2">The sequence shown here is derived from an EMBL/GenBank/DDBJ whole genome shotgun (WGS) entry which is preliminary data.</text>
</comment>
<dbReference type="Pfam" id="PF13302">
    <property type="entry name" value="Acetyltransf_3"/>
    <property type="match status" value="1"/>
</dbReference>
<proteinExistence type="predicted"/>
<dbReference type="PROSITE" id="PS51186">
    <property type="entry name" value="GNAT"/>
    <property type="match status" value="1"/>
</dbReference>
<dbReference type="InterPro" id="IPR051531">
    <property type="entry name" value="N-acetyltransferase"/>
</dbReference>
<protein>
    <submittedName>
        <fullName evidence="2">GNAT family N-acetyltransferase</fullName>
    </submittedName>
</protein>
<evidence type="ECO:0000313" key="2">
    <source>
        <dbReference type="EMBL" id="MBB2205485.1"/>
    </source>
</evidence>
<feature type="domain" description="N-acetyltransferase" evidence="1">
    <location>
        <begin position="22"/>
        <end position="176"/>
    </location>
</feature>
<dbReference type="PANTHER" id="PTHR43792">
    <property type="entry name" value="GNAT FAMILY, PUTATIVE (AFU_ORTHOLOGUE AFUA_3G00765)-RELATED-RELATED"/>
    <property type="match status" value="1"/>
</dbReference>
<dbReference type="SUPFAM" id="SSF55729">
    <property type="entry name" value="Acyl-CoA N-acyltransferases (Nat)"/>
    <property type="match status" value="1"/>
</dbReference>
<dbReference type="AlphaFoldDB" id="A0A7W4KEQ2"/>
<dbReference type="RefSeq" id="WP_182950013.1">
    <property type="nucleotide sequence ID" value="NZ_JABEQK010000007.1"/>
</dbReference>
<keyword evidence="3" id="KW-1185">Reference proteome</keyword>
<accession>A0A7W4KEQ2</accession>
<dbReference type="Gene3D" id="3.40.630.30">
    <property type="match status" value="1"/>
</dbReference>
<dbReference type="EMBL" id="JABEQK010000007">
    <property type="protein sequence ID" value="MBB2205485.1"/>
    <property type="molecule type" value="Genomic_DNA"/>
</dbReference>
<dbReference type="InterPro" id="IPR000182">
    <property type="entry name" value="GNAT_dom"/>
</dbReference>
<dbReference type="GO" id="GO:0016747">
    <property type="term" value="F:acyltransferase activity, transferring groups other than amino-acyl groups"/>
    <property type="evidence" value="ECO:0007669"/>
    <property type="project" value="InterPro"/>
</dbReference>
<gene>
    <name evidence="2" type="ORF">HLH27_10710</name>
</gene>
<name>A0A7W4KEQ2_9PROT</name>
<keyword evidence="2" id="KW-0808">Transferase</keyword>
<organism evidence="2 3">
    <name type="scientific">Gluconacetobacter takamatsuzukensis</name>
    <dbReference type="NCBI Taxonomy" id="1286190"/>
    <lineage>
        <taxon>Bacteria</taxon>
        <taxon>Pseudomonadati</taxon>
        <taxon>Pseudomonadota</taxon>
        <taxon>Alphaproteobacteria</taxon>
        <taxon>Acetobacterales</taxon>
        <taxon>Acetobacteraceae</taxon>
        <taxon>Gluconacetobacter</taxon>
    </lineage>
</organism>
<reference evidence="2 3" key="1">
    <citation type="submission" date="2020-04" db="EMBL/GenBank/DDBJ databases">
        <title>Description of novel Gluconacetobacter.</title>
        <authorList>
            <person name="Sombolestani A."/>
        </authorList>
    </citation>
    <scope>NUCLEOTIDE SEQUENCE [LARGE SCALE GENOMIC DNA]</scope>
    <source>
        <strain evidence="2 3">LMG 27800</strain>
    </source>
</reference>
<dbReference type="PANTHER" id="PTHR43792:SF16">
    <property type="entry name" value="N-ACETYLTRANSFERASE DOMAIN-CONTAINING PROTEIN"/>
    <property type="match status" value="1"/>
</dbReference>
<sequence length="176" mass="19670">MPEPSRPMVETDRLRLALHESADFGPLAEMWADPAVVRHISGKPATAQESWARLLRYRGLWAVLGFGYWCVRTRDGDRYVGDVGFADFRRDTDPVLGGVPEAGWVLAPWAHGRGYATEALRGALDWLDRMTPHRRAVCLVDPENGPSLRVAEKTGFLPAGPIRVGAEQALLLERRW</sequence>